<comment type="subcellular location">
    <subcellularLocation>
        <location evidence="1">Membrane</location>
        <topology evidence="1">Lipid-anchor</topology>
    </subcellularLocation>
</comment>
<dbReference type="PIRSF" id="PIRSF002854">
    <property type="entry name" value="MetQ"/>
    <property type="match status" value="1"/>
</dbReference>
<dbReference type="InterPro" id="IPR004872">
    <property type="entry name" value="Lipoprotein_NlpA"/>
</dbReference>
<keyword evidence="2 7" id="KW-0732">Signal</keyword>
<evidence type="ECO:0000256" key="4">
    <source>
        <dbReference type="ARBA" id="ARBA00023139"/>
    </source>
</evidence>
<dbReference type="CDD" id="cd13597">
    <property type="entry name" value="PBP2_lipoprotein_Tp32"/>
    <property type="match status" value="1"/>
</dbReference>
<accession>A0ABT2KUL0</accession>
<dbReference type="Proteomes" id="UP001206821">
    <property type="component" value="Unassembled WGS sequence"/>
</dbReference>
<dbReference type="EMBL" id="JANIEK010000009">
    <property type="protein sequence ID" value="MCT4794657.1"/>
    <property type="molecule type" value="Genomic_DNA"/>
</dbReference>
<evidence type="ECO:0000313" key="8">
    <source>
        <dbReference type="EMBL" id="MCT4794657.1"/>
    </source>
</evidence>
<evidence type="ECO:0000256" key="6">
    <source>
        <dbReference type="PIRNR" id="PIRNR002854"/>
    </source>
</evidence>
<keyword evidence="3" id="KW-0472">Membrane</keyword>
<evidence type="ECO:0000256" key="5">
    <source>
        <dbReference type="ARBA" id="ARBA00023288"/>
    </source>
</evidence>
<dbReference type="Gene3D" id="3.40.190.10">
    <property type="entry name" value="Periplasmic binding protein-like II"/>
    <property type="match status" value="2"/>
</dbReference>
<keyword evidence="5 6" id="KW-0449">Lipoprotein</keyword>
<keyword evidence="4" id="KW-0564">Palmitate</keyword>
<reference evidence="8 9" key="1">
    <citation type="submission" date="2022-07" db="EMBL/GenBank/DDBJ databases">
        <title>Genomic and pangenome structural analysis of the polyextremophile Exiguobacterium.</title>
        <authorList>
            <person name="Shen L."/>
        </authorList>
    </citation>
    <scope>NUCLEOTIDE SEQUENCE [LARGE SCALE GENOMIC DNA]</scope>
    <source>
        <strain evidence="8 9">12_1</strain>
    </source>
</reference>
<dbReference type="PANTHER" id="PTHR30429:SF0">
    <property type="entry name" value="METHIONINE-BINDING LIPOPROTEIN METQ"/>
    <property type="match status" value="1"/>
</dbReference>
<dbReference type="SUPFAM" id="SSF53850">
    <property type="entry name" value="Periplasmic binding protein-like II"/>
    <property type="match status" value="1"/>
</dbReference>
<name>A0ABT2KUL0_9BACL</name>
<evidence type="ECO:0000313" key="9">
    <source>
        <dbReference type="Proteomes" id="UP001206821"/>
    </source>
</evidence>
<gene>
    <name evidence="8" type="ORF">NQG31_03825</name>
</gene>
<protein>
    <recommendedName>
        <fullName evidence="6">Lipoprotein</fullName>
    </recommendedName>
</protein>
<dbReference type="PROSITE" id="PS51257">
    <property type="entry name" value="PROKAR_LIPOPROTEIN"/>
    <property type="match status" value="1"/>
</dbReference>
<keyword evidence="9" id="KW-1185">Reference proteome</keyword>
<feature type="chain" id="PRO_5047056799" description="Lipoprotein" evidence="7">
    <location>
        <begin position="21"/>
        <end position="278"/>
    </location>
</feature>
<feature type="signal peptide" evidence="7">
    <location>
        <begin position="1"/>
        <end position="20"/>
    </location>
</feature>
<dbReference type="PANTHER" id="PTHR30429">
    <property type="entry name" value="D-METHIONINE-BINDING LIPOPROTEIN METQ"/>
    <property type="match status" value="1"/>
</dbReference>
<comment type="caution">
    <text evidence="8">The sequence shown here is derived from an EMBL/GenBank/DDBJ whole genome shotgun (WGS) entry which is preliminary data.</text>
</comment>
<sequence>MKSWKTVLGLTAASALTILAACGGGDSESGAGGDDKTLVIGASNVPHAEILEHVKDEYEAKGYKLEITKFQDYVLPNRTLADGELDANYFQHEPYLESQMAENKDYKFASAGGVHIEPIGVYSQDYASLDELPDGAEIIMSSSVADHGRILTMLQSEGLLTLAEGKTVDATVADIVDNPKNLTFKTNVEAALLPQAYNNGEGDAVLINTNYAIDAGLNPLEDAIALEGEDSPYVNLIVTREGDENDERVKALLEVLTSEETQQWILEEYKGAVVPVNQ</sequence>
<organism evidence="8 9">
    <name type="scientific">Exiguobacterium alkaliphilum</name>
    <dbReference type="NCBI Taxonomy" id="1428684"/>
    <lineage>
        <taxon>Bacteria</taxon>
        <taxon>Bacillati</taxon>
        <taxon>Bacillota</taxon>
        <taxon>Bacilli</taxon>
        <taxon>Bacillales</taxon>
        <taxon>Bacillales Family XII. Incertae Sedis</taxon>
        <taxon>Exiguobacterium</taxon>
    </lineage>
</organism>
<proteinExistence type="inferred from homology"/>
<evidence type="ECO:0000256" key="1">
    <source>
        <dbReference type="ARBA" id="ARBA00004635"/>
    </source>
</evidence>
<comment type="similarity">
    <text evidence="6">Belongs to the nlpA lipoprotein family.</text>
</comment>
<dbReference type="RefSeq" id="WP_034817233.1">
    <property type="nucleotide sequence ID" value="NZ_CP073101.1"/>
</dbReference>
<evidence type="ECO:0000256" key="3">
    <source>
        <dbReference type="ARBA" id="ARBA00023136"/>
    </source>
</evidence>
<dbReference type="Pfam" id="PF03180">
    <property type="entry name" value="Lipoprotein_9"/>
    <property type="match status" value="1"/>
</dbReference>
<evidence type="ECO:0000256" key="2">
    <source>
        <dbReference type="ARBA" id="ARBA00022729"/>
    </source>
</evidence>
<evidence type="ECO:0000256" key="7">
    <source>
        <dbReference type="SAM" id="SignalP"/>
    </source>
</evidence>